<dbReference type="SMART" id="SM00347">
    <property type="entry name" value="HTH_MARR"/>
    <property type="match status" value="1"/>
</dbReference>
<keyword evidence="3" id="KW-1185">Reference proteome</keyword>
<evidence type="ECO:0000259" key="1">
    <source>
        <dbReference type="PROSITE" id="PS50995"/>
    </source>
</evidence>
<dbReference type="InterPro" id="IPR036388">
    <property type="entry name" value="WH-like_DNA-bd_sf"/>
</dbReference>
<dbReference type="PANTHER" id="PTHR33164">
    <property type="entry name" value="TRANSCRIPTIONAL REGULATOR, MARR FAMILY"/>
    <property type="match status" value="1"/>
</dbReference>
<proteinExistence type="predicted"/>
<dbReference type="RefSeq" id="WP_386417951.1">
    <property type="nucleotide sequence ID" value="NZ_JBHSZO010000045.1"/>
</dbReference>
<accession>A0ABW2GLC2</accession>
<dbReference type="Proteomes" id="UP001596413">
    <property type="component" value="Unassembled WGS sequence"/>
</dbReference>
<comment type="caution">
    <text evidence="2">The sequence shown here is derived from an EMBL/GenBank/DDBJ whole genome shotgun (WGS) entry which is preliminary data.</text>
</comment>
<evidence type="ECO:0000313" key="3">
    <source>
        <dbReference type="Proteomes" id="UP001596413"/>
    </source>
</evidence>
<feature type="domain" description="HTH marR-type" evidence="1">
    <location>
        <begin position="10"/>
        <end position="141"/>
    </location>
</feature>
<dbReference type="InterPro" id="IPR036390">
    <property type="entry name" value="WH_DNA-bd_sf"/>
</dbReference>
<organism evidence="2 3">
    <name type="scientific">Streptomyces polyrhachis</name>
    <dbReference type="NCBI Taxonomy" id="1282885"/>
    <lineage>
        <taxon>Bacteria</taxon>
        <taxon>Bacillati</taxon>
        <taxon>Actinomycetota</taxon>
        <taxon>Actinomycetes</taxon>
        <taxon>Kitasatosporales</taxon>
        <taxon>Streptomycetaceae</taxon>
        <taxon>Streptomyces</taxon>
    </lineage>
</organism>
<reference evidence="3" key="1">
    <citation type="journal article" date="2019" name="Int. J. Syst. Evol. Microbiol.">
        <title>The Global Catalogue of Microorganisms (GCM) 10K type strain sequencing project: providing services to taxonomists for standard genome sequencing and annotation.</title>
        <authorList>
            <consortium name="The Broad Institute Genomics Platform"/>
            <consortium name="The Broad Institute Genome Sequencing Center for Infectious Disease"/>
            <person name="Wu L."/>
            <person name="Ma J."/>
        </authorList>
    </citation>
    <scope>NUCLEOTIDE SEQUENCE [LARGE SCALE GENOMIC DNA]</scope>
    <source>
        <strain evidence="3">CGMCC 1.13681</strain>
    </source>
</reference>
<dbReference type="EMBL" id="JBHSZO010000045">
    <property type="protein sequence ID" value="MFC7220939.1"/>
    <property type="molecule type" value="Genomic_DNA"/>
</dbReference>
<evidence type="ECO:0000313" key="2">
    <source>
        <dbReference type="EMBL" id="MFC7220939.1"/>
    </source>
</evidence>
<dbReference type="PROSITE" id="PS50995">
    <property type="entry name" value="HTH_MARR_2"/>
    <property type="match status" value="1"/>
</dbReference>
<dbReference type="InterPro" id="IPR000835">
    <property type="entry name" value="HTH_MarR-typ"/>
</dbReference>
<gene>
    <name evidence="2" type="ORF">ACFQLX_22685</name>
</gene>
<dbReference type="InterPro" id="IPR039422">
    <property type="entry name" value="MarR/SlyA-like"/>
</dbReference>
<dbReference type="PRINTS" id="PR00598">
    <property type="entry name" value="HTHMARR"/>
</dbReference>
<name>A0ABW2GLC2_9ACTN</name>
<dbReference type="Pfam" id="PF12802">
    <property type="entry name" value="MarR_2"/>
    <property type="match status" value="1"/>
</dbReference>
<sequence length="163" mass="17573">MTPGAPNRAVLDLTGHLMHAGHVLNTRLSAALAEAGLSQREQCVLVHALEGERTQIQLAELAHLDKTTMVATVDRLESAGLAERRQSAADRRARIIHVTPAGREAAERGQVIVDRVHQEALGAVPEDRREVFLDVLRGLAESALAQPDPAATGVRRARGPRAR</sequence>
<dbReference type="SUPFAM" id="SSF46785">
    <property type="entry name" value="Winged helix' DNA-binding domain"/>
    <property type="match status" value="1"/>
</dbReference>
<dbReference type="Gene3D" id="1.10.10.10">
    <property type="entry name" value="Winged helix-like DNA-binding domain superfamily/Winged helix DNA-binding domain"/>
    <property type="match status" value="1"/>
</dbReference>
<dbReference type="PANTHER" id="PTHR33164:SF43">
    <property type="entry name" value="HTH-TYPE TRANSCRIPTIONAL REPRESSOR YETL"/>
    <property type="match status" value="1"/>
</dbReference>
<protein>
    <submittedName>
        <fullName evidence="2">MarR family winged helix-turn-helix transcriptional regulator</fullName>
    </submittedName>
</protein>